<keyword evidence="16" id="KW-1185">Reference proteome</keyword>
<dbReference type="GO" id="GO:0015891">
    <property type="term" value="P:siderophore transport"/>
    <property type="evidence" value="ECO:0007669"/>
    <property type="project" value="InterPro"/>
</dbReference>
<evidence type="ECO:0000256" key="8">
    <source>
        <dbReference type="ARBA" id="ARBA00023136"/>
    </source>
</evidence>
<comment type="similarity">
    <text evidence="2 11 12">Belongs to the TonB-dependent receptor family.</text>
</comment>
<dbReference type="InterPro" id="IPR036942">
    <property type="entry name" value="Beta-barrel_TonB_sf"/>
</dbReference>
<dbReference type="InterPro" id="IPR039426">
    <property type="entry name" value="TonB-dep_rcpt-like"/>
</dbReference>
<evidence type="ECO:0000256" key="6">
    <source>
        <dbReference type="ARBA" id="ARBA00022692"/>
    </source>
</evidence>
<dbReference type="Proteomes" id="UP000646478">
    <property type="component" value="Unassembled WGS sequence"/>
</dbReference>
<accession>A0A916SK21</accession>
<organism evidence="15 16">
    <name type="scientific">Brucella endophytica</name>
    <dbReference type="NCBI Taxonomy" id="1963359"/>
    <lineage>
        <taxon>Bacteria</taxon>
        <taxon>Pseudomonadati</taxon>
        <taxon>Pseudomonadota</taxon>
        <taxon>Alphaproteobacteria</taxon>
        <taxon>Hyphomicrobiales</taxon>
        <taxon>Brucellaceae</taxon>
        <taxon>Brucella/Ochrobactrum group</taxon>
        <taxon>Brucella</taxon>
    </lineage>
</organism>
<dbReference type="GO" id="GO:0015344">
    <property type="term" value="F:siderophore uptake transmembrane transporter activity"/>
    <property type="evidence" value="ECO:0007669"/>
    <property type="project" value="TreeGrafter"/>
</dbReference>
<dbReference type="Gene3D" id="2.170.130.10">
    <property type="entry name" value="TonB-dependent receptor, plug domain"/>
    <property type="match status" value="1"/>
</dbReference>
<keyword evidence="6 11" id="KW-0812">Transmembrane</keyword>
<dbReference type="SUPFAM" id="SSF56935">
    <property type="entry name" value="Porins"/>
    <property type="match status" value="1"/>
</dbReference>
<dbReference type="PANTHER" id="PTHR32552:SF82">
    <property type="entry name" value="FCUA PROTEIN"/>
    <property type="match status" value="1"/>
</dbReference>
<dbReference type="AlphaFoldDB" id="A0A916SK21"/>
<evidence type="ECO:0000256" key="7">
    <source>
        <dbReference type="ARBA" id="ARBA00023077"/>
    </source>
</evidence>
<keyword evidence="5 11" id="KW-1134">Transmembrane beta strand</keyword>
<evidence type="ECO:0000256" key="5">
    <source>
        <dbReference type="ARBA" id="ARBA00022452"/>
    </source>
</evidence>
<evidence type="ECO:0000259" key="14">
    <source>
        <dbReference type="Pfam" id="PF07715"/>
    </source>
</evidence>
<dbReference type="Pfam" id="PF07715">
    <property type="entry name" value="Plug"/>
    <property type="match status" value="1"/>
</dbReference>
<evidence type="ECO:0000256" key="12">
    <source>
        <dbReference type="RuleBase" id="RU003357"/>
    </source>
</evidence>
<dbReference type="InterPro" id="IPR037066">
    <property type="entry name" value="Plug_dom_sf"/>
</dbReference>
<keyword evidence="8 11" id="KW-0472">Membrane</keyword>
<comment type="caution">
    <text evidence="15">The sequence shown here is derived from an EMBL/GenBank/DDBJ whole genome shotgun (WGS) entry which is preliminary data.</text>
</comment>
<dbReference type="InterPro" id="IPR000531">
    <property type="entry name" value="Beta-barrel_TonB"/>
</dbReference>
<dbReference type="EMBL" id="BMHH01000017">
    <property type="protein sequence ID" value="GGB03987.1"/>
    <property type="molecule type" value="Genomic_DNA"/>
</dbReference>
<dbReference type="RefSeq" id="WP_188825499.1">
    <property type="nucleotide sequence ID" value="NZ_BMHH01000017.1"/>
</dbReference>
<evidence type="ECO:0000256" key="9">
    <source>
        <dbReference type="ARBA" id="ARBA00023170"/>
    </source>
</evidence>
<evidence type="ECO:0000256" key="11">
    <source>
        <dbReference type="PROSITE-ProRule" id="PRU01360"/>
    </source>
</evidence>
<gene>
    <name evidence="15" type="ORF">GCM10011491_35130</name>
</gene>
<keyword evidence="7 12" id="KW-0798">TonB box</keyword>
<evidence type="ECO:0000313" key="15">
    <source>
        <dbReference type="EMBL" id="GGB03987.1"/>
    </source>
</evidence>
<evidence type="ECO:0000256" key="4">
    <source>
        <dbReference type="ARBA" id="ARBA00022448"/>
    </source>
</evidence>
<dbReference type="Pfam" id="PF00593">
    <property type="entry name" value="TonB_dep_Rec_b-barrel"/>
    <property type="match status" value="1"/>
</dbReference>
<sequence>MELRFGLGTALALIMTQAAVGQDAIELKTIEVKTGSATSTIGTPPEAYAGGQVARGGRLGLLGNRDFMDTPFNITSYTAQTIEDRDAQTVADVLANDPSIRSTHASGGMLDSFYIRGFPLNEGNFGEVAFDGVYGVAPTYRLFADYAERVEVLKGPTALLYGISPNSGVGGTVNIVPKRAADVDLTRVTTSYMSELYGGTHLDLSRRFGESRQFGVRFNGSFHGGDTPIDDQTRKVAVGALGLDYEGEGLRATLDLIGQREDWDAPQRPFFPAAGIRIPDAPDGRLNIQEPWEWSRSEDISWLGRAEYDVNDNITVFGAVGGGSSRVTRLFGTPTLLNSAGDVSVTPQNYIFDVDRTTAETGVRANFETAGIDHTVTLQASGLRQSLDRGVNSGKAQLTNIYHPFPRPEQDVPEPDSAPKVSENTFYGLALSDTLSMADDRVLVTLGGRWQRIDTENYNPASGAVTTSSDESAFAPLMGVVIKPWENVSFYANYVEGLSVGDSAPANALNAGETLSPYRSRQYEVGAKVDFGQMAVTLSVFQIEKPFGQLEARGSDLVFLEGGEQRNRGVELSMFGEVAPGVRMLGGVTWLQGELTETANAAARGNRPIGVPAWQVNASAEWDTPFVSGLTLAGNVIHTAKQYADTANAMEIPSWTRLDLGARYRTEIDKRPVTFRAQIENVLDLDYWSGVASFGTLSQGAPLTVKLSMTADF</sequence>
<reference evidence="15" key="2">
    <citation type="submission" date="2020-09" db="EMBL/GenBank/DDBJ databases">
        <authorList>
            <person name="Sun Q."/>
            <person name="Zhou Y."/>
        </authorList>
    </citation>
    <scope>NUCLEOTIDE SEQUENCE</scope>
    <source>
        <strain evidence="15">CGMCC 1.15082</strain>
    </source>
</reference>
<evidence type="ECO:0000256" key="1">
    <source>
        <dbReference type="ARBA" id="ARBA00004571"/>
    </source>
</evidence>
<dbReference type="CDD" id="cd01347">
    <property type="entry name" value="ligand_gated_channel"/>
    <property type="match status" value="1"/>
</dbReference>
<keyword evidence="4 11" id="KW-0813">Transport</keyword>
<proteinExistence type="inferred from homology"/>
<keyword evidence="9" id="KW-0675">Receptor</keyword>
<evidence type="ECO:0000259" key="13">
    <source>
        <dbReference type="Pfam" id="PF00593"/>
    </source>
</evidence>
<dbReference type="GO" id="GO:0038023">
    <property type="term" value="F:signaling receptor activity"/>
    <property type="evidence" value="ECO:0007669"/>
    <property type="project" value="InterPro"/>
</dbReference>
<dbReference type="PROSITE" id="PS52016">
    <property type="entry name" value="TONB_DEPENDENT_REC_3"/>
    <property type="match status" value="1"/>
</dbReference>
<protein>
    <recommendedName>
        <fullName evidence="3">Heme transporter BhuA</fullName>
    </recommendedName>
</protein>
<keyword evidence="10 11" id="KW-0998">Cell outer membrane</keyword>
<dbReference type="InterPro" id="IPR010105">
    <property type="entry name" value="TonB_sidphr_rcpt"/>
</dbReference>
<dbReference type="Gene3D" id="2.40.170.20">
    <property type="entry name" value="TonB-dependent receptor, beta-barrel domain"/>
    <property type="match status" value="1"/>
</dbReference>
<evidence type="ECO:0000256" key="10">
    <source>
        <dbReference type="ARBA" id="ARBA00023237"/>
    </source>
</evidence>
<dbReference type="NCBIfam" id="TIGR01783">
    <property type="entry name" value="TonB-siderophor"/>
    <property type="match status" value="1"/>
</dbReference>
<feature type="domain" description="TonB-dependent receptor-like beta-barrel" evidence="13">
    <location>
        <begin position="254"/>
        <end position="682"/>
    </location>
</feature>
<evidence type="ECO:0000313" key="16">
    <source>
        <dbReference type="Proteomes" id="UP000646478"/>
    </source>
</evidence>
<feature type="domain" description="TonB-dependent receptor plug" evidence="14">
    <location>
        <begin position="68"/>
        <end position="169"/>
    </location>
</feature>
<dbReference type="InterPro" id="IPR012910">
    <property type="entry name" value="Plug_dom"/>
</dbReference>
<name>A0A916SK21_9HYPH</name>
<reference evidence="15" key="1">
    <citation type="journal article" date="2014" name="Int. J. Syst. Evol. Microbiol.">
        <title>Complete genome sequence of Corynebacterium casei LMG S-19264T (=DSM 44701T), isolated from a smear-ripened cheese.</title>
        <authorList>
            <consortium name="US DOE Joint Genome Institute (JGI-PGF)"/>
            <person name="Walter F."/>
            <person name="Albersmeier A."/>
            <person name="Kalinowski J."/>
            <person name="Ruckert C."/>
        </authorList>
    </citation>
    <scope>NUCLEOTIDE SEQUENCE</scope>
    <source>
        <strain evidence="15">CGMCC 1.15082</strain>
    </source>
</reference>
<comment type="subcellular location">
    <subcellularLocation>
        <location evidence="1 11">Cell outer membrane</location>
        <topology evidence="1 11">Multi-pass membrane protein</topology>
    </subcellularLocation>
</comment>
<dbReference type="GO" id="GO:0009279">
    <property type="term" value="C:cell outer membrane"/>
    <property type="evidence" value="ECO:0007669"/>
    <property type="project" value="UniProtKB-SubCell"/>
</dbReference>
<evidence type="ECO:0000256" key="2">
    <source>
        <dbReference type="ARBA" id="ARBA00009810"/>
    </source>
</evidence>
<dbReference type="PANTHER" id="PTHR32552">
    <property type="entry name" value="FERRICHROME IRON RECEPTOR-RELATED"/>
    <property type="match status" value="1"/>
</dbReference>
<evidence type="ECO:0000256" key="3">
    <source>
        <dbReference type="ARBA" id="ARBA00021261"/>
    </source>
</evidence>